<evidence type="ECO:0000313" key="1">
    <source>
        <dbReference type="EMBL" id="AFG37480.1"/>
    </source>
</evidence>
<sequence length="350" mass="39170">MQLASESGFEYSLYMEATRAQFPLGNRLPEIESLLPEAGTGAGADSSFKSIFTQNEEFCLLLPESDSLDFPSLPLHHDIQRNLPDAGLRQPLVTAIENISQIAPSLLHGLQYFFSPAEPLIASFYRITWHAGRAWLYLLRIDLAFRPNEHQPTAEGSNDRYPSYRSNRIYLEADLLPLSEPPAGGAGAGGAASTAPAGTTGTAASAIRVDQAIDDTWIGETGRGYFQQGIWMDRDLTRFFSKLFLPAGRRMYPFYPVTCRYRTVAHTILNPLQPERLGTATSFAAAALDFLQPHIPAIQEQLRGSEFSEKLPLFEELRQQVPQEWIDFWKHVSITPYLNDRDQKEFLVGS</sequence>
<organism evidence="1 2">
    <name type="scientific">Spirochaeta africana (strain ATCC 700263 / DSM 8902 / Z-7692)</name>
    <dbReference type="NCBI Taxonomy" id="889378"/>
    <lineage>
        <taxon>Bacteria</taxon>
        <taxon>Pseudomonadati</taxon>
        <taxon>Spirochaetota</taxon>
        <taxon>Spirochaetia</taxon>
        <taxon>Spirochaetales</taxon>
        <taxon>Spirochaetaceae</taxon>
        <taxon>Spirochaeta</taxon>
    </lineage>
</organism>
<protein>
    <submittedName>
        <fullName evidence="1">Uncharacterized protein</fullName>
    </submittedName>
</protein>
<dbReference type="Proteomes" id="UP000007383">
    <property type="component" value="Chromosome"/>
</dbReference>
<dbReference type="HOGENOM" id="CLU_882607_0_0_12"/>
<evidence type="ECO:0000313" key="2">
    <source>
        <dbReference type="Proteomes" id="UP000007383"/>
    </source>
</evidence>
<gene>
    <name evidence="1" type="ordered locus">Spiaf_1417</name>
</gene>
<dbReference type="AlphaFoldDB" id="H9UIY7"/>
<dbReference type="KEGG" id="sfc:Spiaf_1417"/>
<proteinExistence type="predicted"/>
<dbReference type="PATRIC" id="fig|889378.3.peg.1408"/>
<dbReference type="EMBL" id="CP003282">
    <property type="protein sequence ID" value="AFG37480.1"/>
    <property type="molecule type" value="Genomic_DNA"/>
</dbReference>
<reference evidence="2" key="1">
    <citation type="journal article" date="2013" name="Stand. Genomic Sci.">
        <title>Complete genome sequence of the halophilic bacterium Spirochaeta africana type strain (Z-7692(T)) from the alkaline Lake Magadi in the East African Rift.</title>
        <authorList>
            <person name="Liolos K."/>
            <person name="Abt B."/>
            <person name="Scheuner C."/>
            <person name="Teshima H."/>
            <person name="Held B."/>
            <person name="Lapidus A."/>
            <person name="Nolan M."/>
            <person name="Lucas S."/>
            <person name="Deshpande S."/>
            <person name="Cheng J.F."/>
            <person name="Tapia R."/>
            <person name="Goodwin L.A."/>
            <person name="Pitluck S."/>
            <person name="Pagani I."/>
            <person name="Ivanova N."/>
            <person name="Mavromatis K."/>
            <person name="Mikhailova N."/>
            <person name="Huntemann M."/>
            <person name="Pati A."/>
            <person name="Chen A."/>
            <person name="Palaniappan K."/>
            <person name="Land M."/>
            <person name="Rohde M."/>
            <person name="Tindall B.J."/>
            <person name="Detter J.C."/>
            <person name="Goker M."/>
            <person name="Bristow J."/>
            <person name="Eisen J.A."/>
            <person name="Markowitz V."/>
            <person name="Hugenholtz P."/>
            <person name="Woyke T."/>
            <person name="Klenk H.P."/>
            <person name="Kyrpides N.C."/>
        </authorList>
    </citation>
    <scope>NUCLEOTIDE SEQUENCE</scope>
    <source>
        <strain evidence="2">ATCC 700263 / DSM 8902 / Z-7692</strain>
    </source>
</reference>
<name>H9UIY7_SPIAZ</name>
<keyword evidence="2" id="KW-1185">Reference proteome</keyword>
<dbReference type="STRING" id="889378.Spiaf_1417"/>
<accession>H9UIY7</accession>